<dbReference type="STRING" id="671065.MetMK1DRAFT_00003360"/>
<dbReference type="EMBL" id="JH597761">
    <property type="protein sequence ID" value="EHP69834.1"/>
    <property type="molecule type" value="Genomic_DNA"/>
</dbReference>
<feature type="transmembrane region" description="Helical" evidence="1">
    <location>
        <begin position="65"/>
        <end position="85"/>
    </location>
</feature>
<evidence type="ECO:0000256" key="1">
    <source>
        <dbReference type="SAM" id="Phobius"/>
    </source>
</evidence>
<dbReference type="Proteomes" id="UP000003980">
    <property type="component" value="Unassembled WGS sequence"/>
</dbReference>
<dbReference type="RefSeq" id="WP_009070004.1">
    <property type="nucleotide sequence ID" value="NZ_JH597761.1"/>
</dbReference>
<name>H2C4P2_9CREN</name>
<reference evidence="2 3" key="1">
    <citation type="submission" date="2012-01" db="EMBL/GenBank/DDBJ databases">
        <title>Improved High-Quality Draft sequence of Metallosphaera yellowstonensis MK1.</title>
        <authorList>
            <consortium name="US DOE Joint Genome Institute"/>
            <person name="Lucas S."/>
            <person name="Han J."/>
            <person name="Cheng J.-F."/>
            <person name="Goodwin L."/>
            <person name="Pitluck S."/>
            <person name="Peters L."/>
            <person name="Teshima H."/>
            <person name="Detter J.C."/>
            <person name="Han C."/>
            <person name="Tapia R."/>
            <person name="Land M."/>
            <person name="Hauser L."/>
            <person name="Kyrpides N."/>
            <person name="Kozubal M."/>
            <person name="Macur R.E."/>
            <person name="Jay Z."/>
            <person name="Inskeep W."/>
            <person name="Woyke T."/>
        </authorList>
    </citation>
    <scope>NUCLEOTIDE SEQUENCE [LARGE SCALE GENOMIC DNA]</scope>
    <source>
        <strain evidence="2 3">MK1</strain>
    </source>
</reference>
<keyword evidence="1" id="KW-0812">Transmembrane</keyword>
<keyword evidence="3" id="KW-1185">Reference proteome</keyword>
<accession>H2C4P2</accession>
<protein>
    <submittedName>
        <fullName evidence="2">Uncharacterized protein</fullName>
    </submittedName>
</protein>
<gene>
    <name evidence="2" type="ORF">MetMK1DRAFT_00003360</name>
</gene>
<evidence type="ECO:0000313" key="3">
    <source>
        <dbReference type="Proteomes" id="UP000003980"/>
    </source>
</evidence>
<dbReference type="HOGENOM" id="CLU_2299403_0_0_2"/>
<dbReference type="eggNOG" id="arCOG00138">
    <property type="taxonomic scope" value="Archaea"/>
</dbReference>
<feature type="transmembrane region" description="Helical" evidence="1">
    <location>
        <begin position="36"/>
        <end position="58"/>
    </location>
</feature>
<organism evidence="2 3">
    <name type="scientific">Metallosphaera yellowstonensis MK1</name>
    <dbReference type="NCBI Taxonomy" id="671065"/>
    <lineage>
        <taxon>Archaea</taxon>
        <taxon>Thermoproteota</taxon>
        <taxon>Thermoprotei</taxon>
        <taxon>Sulfolobales</taxon>
        <taxon>Sulfolobaceae</taxon>
        <taxon>Metallosphaera</taxon>
    </lineage>
</organism>
<dbReference type="AlphaFoldDB" id="H2C4P2"/>
<proteinExistence type="predicted"/>
<sequence>MAKELRTYTILKGIANNLSQPFISFTAVSSGILGEYLGLISSASTFFTALAQFISALLRTRAKSLLLWAESFFPLICFVGHFRIIQKFINNISSITHGKE</sequence>
<keyword evidence="1" id="KW-0472">Membrane</keyword>
<keyword evidence="1" id="KW-1133">Transmembrane helix</keyword>
<evidence type="ECO:0000313" key="2">
    <source>
        <dbReference type="EMBL" id="EHP69834.1"/>
    </source>
</evidence>